<feature type="compositionally biased region" description="Low complexity" evidence="1">
    <location>
        <begin position="87"/>
        <end position="99"/>
    </location>
</feature>
<evidence type="ECO:0000313" key="3">
    <source>
        <dbReference type="Proteomes" id="UP001596545"/>
    </source>
</evidence>
<accession>A0ABD6ARF8</accession>
<evidence type="ECO:0000313" key="2">
    <source>
        <dbReference type="EMBL" id="MFC7325934.1"/>
    </source>
</evidence>
<organism evidence="2 3">
    <name type="scientific">Halorubrum rutilum</name>
    <dbReference type="NCBI Taxonomy" id="1364933"/>
    <lineage>
        <taxon>Archaea</taxon>
        <taxon>Methanobacteriati</taxon>
        <taxon>Methanobacteriota</taxon>
        <taxon>Stenosarchaea group</taxon>
        <taxon>Halobacteria</taxon>
        <taxon>Halobacteriales</taxon>
        <taxon>Haloferacaceae</taxon>
        <taxon>Halorubrum</taxon>
    </lineage>
</organism>
<protein>
    <submittedName>
        <fullName evidence="2">Uncharacterized protein</fullName>
    </submittedName>
</protein>
<dbReference type="RefSeq" id="WP_256409671.1">
    <property type="nucleotide sequence ID" value="NZ_JANHDN010000006.1"/>
</dbReference>
<keyword evidence="3" id="KW-1185">Reference proteome</keyword>
<name>A0ABD6ARF8_9EURY</name>
<evidence type="ECO:0000256" key="1">
    <source>
        <dbReference type="SAM" id="MobiDB-lite"/>
    </source>
</evidence>
<dbReference type="EMBL" id="JBHTBL010000019">
    <property type="protein sequence ID" value="MFC7325934.1"/>
    <property type="molecule type" value="Genomic_DNA"/>
</dbReference>
<reference evidence="2 3" key="1">
    <citation type="journal article" date="2019" name="Int. J. Syst. Evol. Microbiol.">
        <title>The Global Catalogue of Microorganisms (GCM) 10K type strain sequencing project: providing services to taxonomists for standard genome sequencing and annotation.</title>
        <authorList>
            <consortium name="The Broad Institute Genomics Platform"/>
            <consortium name="The Broad Institute Genome Sequencing Center for Infectious Disease"/>
            <person name="Wu L."/>
            <person name="Ma J."/>
        </authorList>
    </citation>
    <scope>NUCLEOTIDE SEQUENCE [LARGE SCALE GENOMIC DNA]</scope>
    <source>
        <strain evidence="2 3">CGMCC 1.12554</strain>
    </source>
</reference>
<proteinExistence type="predicted"/>
<gene>
    <name evidence="2" type="ORF">ACFQMF_15305</name>
</gene>
<dbReference type="AlphaFoldDB" id="A0ABD6ARF8"/>
<comment type="caution">
    <text evidence="2">The sequence shown here is derived from an EMBL/GenBank/DDBJ whole genome shotgun (WGS) entry which is preliminary data.</text>
</comment>
<feature type="compositionally biased region" description="Basic and acidic residues" evidence="1">
    <location>
        <begin position="102"/>
        <end position="123"/>
    </location>
</feature>
<feature type="region of interest" description="Disordered" evidence="1">
    <location>
        <begin position="76"/>
        <end position="123"/>
    </location>
</feature>
<sequence length="123" mass="13869">MSTRDAELVIETWRIRERDLPRVPPEGWETVDRLREAVCLVVTCRVDGVEYVEPFAGSATKRERFHAEVTTDAIGDDHIHIQDDISTDSSSTDSGPSTTANERGDSFDETTKQFDLDEALDRL</sequence>
<dbReference type="Proteomes" id="UP001596545">
    <property type="component" value="Unassembled WGS sequence"/>
</dbReference>